<dbReference type="GO" id="GO:0003677">
    <property type="term" value="F:DNA binding"/>
    <property type="evidence" value="ECO:0007669"/>
    <property type="project" value="InterPro"/>
</dbReference>
<organism evidence="2 3">
    <name type="scientific">Pseudodonghicola xiamenensis</name>
    <dbReference type="NCBI Taxonomy" id="337702"/>
    <lineage>
        <taxon>Bacteria</taxon>
        <taxon>Pseudomonadati</taxon>
        <taxon>Pseudomonadota</taxon>
        <taxon>Alphaproteobacteria</taxon>
        <taxon>Rhodobacterales</taxon>
        <taxon>Paracoccaceae</taxon>
        <taxon>Pseudodonghicola</taxon>
    </lineage>
</organism>
<dbReference type="CDD" id="cd00093">
    <property type="entry name" value="HTH_XRE"/>
    <property type="match status" value="1"/>
</dbReference>
<protein>
    <recommendedName>
        <fullName evidence="1">HTH cro/C1-type domain-containing protein</fullName>
    </recommendedName>
</protein>
<dbReference type="Gene3D" id="1.10.260.40">
    <property type="entry name" value="lambda repressor-like DNA-binding domains"/>
    <property type="match status" value="1"/>
</dbReference>
<dbReference type="AlphaFoldDB" id="A0A8J3HAE2"/>
<reference evidence="2" key="2">
    <citation type="submission" date="2020-09" db="EMBL/GenBank/DDBJ databases">
        <authorList>
            <person name="Sun Q."/>
            <person name="Zhou Y."/>
        </authorList>
    </citation>
    <scope>NUCLEOTIDE SEQUENCE</scope>
    <source>
        <strain evidence="2">CGMCC 1.7081</strain>
    </source>
</reference>
<comment type="caution">
    <text evidence="2">The sequence shown here is derived from an EMBL/GenBank/DDBJ whole genome shotgun (WGS) entry which is preliminary data.</text>
</comment>
<dbReference type="InterPro" id="IPR001387">
    <property type="entry name" value="Cro/C1-type_HTH"/>
</dbReference>
<dbReference type="SUPFAM" id="SSF47413">
    <property type="entry name" value="lambda repressor-like DNA-binding domains"/>
    <property type="match status" value="1"/>
</dbReference>
<dbReference type="Proteomes" id="UP000611500">
    <property type="component" value="Unassembled WGS sequence"/>
</dbReference>
<dbReference type="SMART" id="SM00530">
    <property type="entry name" value="HTH_XRE"/>
    <property type="match status" value="1"/>
</dbReference>
<sequence length="140" mass="15586">MGKSDVGDAIRIRLERLLELHSISKAELARRANLPSRTVENYFKGHAPSAEALFMIASGMHVPVDWLLGDLFLAMRSQNQSDDFDPIFECIRSAAQELLEAEPLLTTDELARKIATNARQKIDHIEHAYTAKAEPSADGQ</sequence>
<evidence type="ECO:0000313" key="2">
    <source>
        <dbReference type="EMBL" id="GHG97496.1"/>
    </source>
</evidence>
<dbReference type="EMBL" id="BNAP01000018">
    <property type="protein sequence ID" value="GHG97496.1"/>
    <property type="molecule type" value="Genomic_DNA"/>
</dbReference>
<proteinExistence type="predicted"/>
<feature type="domain" description="HTH cro/C1-type" evidence="1">
    <location>
        <begin position="14"/>
        <end position="67"/>
    </location>
</feature>
<reference evidence="2" key="1">
    <citation type="journal article" date="2014" name="Int. J. Syst. Evol. Microbiol.">
        <title>Complete genome sequence of Corynebacterium casei LMG S-19264T (=DSM 44701T), isolated from a smear-ripened cheese.</title>
        <authorList>
            <consortium name="US DOE Joint Genome Institute (JGI-PGF)"/>
            <person name="Walter F."/>
            <person name="Albersmeier A."/>
            <person name="Kalinowski J."/>
            <person name="Ruckert C."/>
        </authorList>
    </citation>
    <scope>NUCLEOTIDE SEQUENCE</scope>
    <source>
        <strain evidence="2">CGMCC 1.7081</strain>
    </source>
</reference>
<accession>A0A8J3HAE2</accession>
<dbReference type="Pfam" id="PF01381">
    <property type="entry name" value="HTH_3"/>
    <property type="match status" value="1"/>
</dbReference>
<keyword evidence="3" id="KW-1185">Reference proteome</keyword>
<dbReference type="RefSeq" id="WP_028094565.1">
    <property type="nucleotide sequence ID" value="NZ_BNAP01000018.1"/>
</dbReference>
<gene>
    <name evidence="2" type="ORF">GCM10010961_32400</name>
</gene>
<dbReference type="InterPro" id="IPR010982">
    <property type="entry name" value="Lambda_DNA-bd_dom_sf"/>
</dbReference>
<evidence type="ECO:0000259" key="1">
    <source>
        <dbReference type="PROSITE" id="PS50943"/>
    </source>
</evidence>
<evidence type="ECO:0000313" key="3">
    <source>
        <dbReference type="Proteomes" id="UP000611500"/>
    </source>
</evidence>
<name>A0A8J3HAE2_9RHOB</name>
<dbReference type="PROSITE" id="PS50943">
    <property type="entry name" value="HTH_CROC1"/>
    <property type="match status" value="1"/>
</dbReference>